<gene>
    <name evidence="2" type="ORF">SAMN05216195_102592</name>
</gene>
<proteinExistence type="predicted"/>
<evidence type="ECO:0000256" key="1">
    <source>
        <dbReference type="SAM" id="MobiDB-lite"/>
    </source>
</evidence>
<dbReference type="Proteomes" id="UP000199028">
    <property type="component" value="Unassembled WGS sequence"/>
</dbReference>
<organism evidence="2 3">
    <name type="scientific">Lentzea flaviverrucosa</name>
    <dbReference type="NCBI Taxonomy" id="200379"/>
    <lineage>
        <taxon>Bacteria</taxon>
        <taxon>Bacillati</taxon>
        <taxon>Actinomycetota</taxon>
        <taxon>Actinomycetes</taxon>
        <taxon>Pseudonocardiales</taxon>
        <taxon>Pseudonocardiaceae</taxon>
        <taxon>Lentzea</taxon>
    </lineage>
</organism>
<dbReference type="AlphaFoldDB" id="A0A1H9GKU1"/>
<dbReference type="EMBL" id="FOFT01000002">
    <property type="protein sequence ID" value="SEQ50715.1"/>
    <property type="molecule type" value="Genomic_DNA"/>
</dbReference>
<feature type="region of interest" description="Disordered" evidence="1">
    <location>
        <begin position="82"/>
        <end position="106"/>
    </location>
</feature>
<name>A0A1H9GKU1_9PSEU</name>
<protein>
    <submittedName>
        <fullName evidence="2">Uncharacterized protein</fullName>
    </submittedName>
</protein>
<accession>A0A1H9GKU1</accession>
<evidence type="ECO:0000313" key="3">
    <source>
        <dbReference type="Proteomes" id="UP000199028"/>
    </source>
</evidence>
<keyword evidence="3" id="KW-1185">Reference proteome</keyword>
<evidence type="ECO:0000313" key="2">
    <source>
        <dbReference type="EMBL" id="SEQ50715.1"/>
    </source>
</evidence>
<sequence length="106" mass="11532">MPVSGRAEVRDRLPGHAFDVASGGRVWFDAGADVLETTHQTWVRDPAAGDWRCDVFREPHDGGRARNGFGRCGSGWTACTRATPGSAPSSGHQPRCRDQTSPPTRW</sequence>
<reference evidence="3" key="1">
    <citation type="submission" date="2016-10" db="EMBL/GenBank/DDBJ databases">
        <authorList>
            <person name="Varghese N."/>
            <person name="Submissions S."/>
        </authorList>
    </citation>
    <scope>NUCLEOTIDE SEQUENCE [LARGE SCALE GENOMIC DNA]</scope>
    <source>
        <strain evidence="3">CGMCC 4.578</strain>
    </source>
</reference>